<evidence type="ECO:0000256" key="1">
    <source>
        <dbReference type="SAM" id="MobiDB-lite"/>
    </source>
</evidence>
<evidence type="ECO:0000313" key="3">
    <source>
        <dbReference type="Ensembl" id="ENSNFUP00015012202.1"/>
    </source>
</evidence>
<dbReference type="PANTHER" id="PTHR34034">
    <property type="entry name" value="PROTEIN FAM180A-RELATED"/>
    <property type="match status" value="1"/>
</dbReference>
<sequence>NHLDPVRCSMCLILLLPLRFYCLLMCSPKALFPAATRHCIAVTSPFSFYTHQILVAGIIFESDGSFLIADDQPSSLQKTSLDFICREIIPKTLADVSRHIFNLCGQADALHQEDFERTLLTLVVTAQKVLTSSTDTKRDVGGFTGLQRPPQSPDLSPVQNLKDETG</sequence>
<reference evidence="3" key="1">
    <citation type="submission" date="2014-08" db="EMBL/GenBank/DDBJ databases">
        <authorList>
            <person name="Senf B."/>
            <person name="Petzold A."/>
            <person name="Downie B.R."/>
            <person name="Koch P."/>
            <person name="Platzer M."/>
        </authorList>
    </citation>
    <scope>NUCLEOTIDE SEQUENCE [LARGE SCALE GENOMIC DNA]</scope>
    <source>
        <strain evidence="3">GRZ</strain>
    </source>
</reference>
<keyword evidence="4" id="KW-1185">Reference proteome</keyword>
<dbReference type="PANTHER" id="PTHR34034:SF2">
    <property type="entry name" value="PROTEIN FAM180A"/>
    <property type="match status" value="1"/>
</dbReference>
<dbReference type="Pfam" id="PF15173">
    <property type="entry name" value="FAM180"/>
    <property type="match status" value="1"/>
</dbReference>
<name>A0A8C6NMK5_NOTFU</name>
<dbReference type="InterPro" id="IPR029170">
    <property type="entry name" value="FAM180"/>
</dbReference>
<keyword evidence="2" id="KW-0732">Signal</keyword>
<dbReference type="AlphaFoldDB" id="A0A8C6NMK5"/>
<reference evidence="3" key="2">
    <citation type="submission" date="2025-08" db="UniProtKB">
        <authorList>
            <consortium name="Ensembl"/>
        </authorList>
    </citation>
    <scope>IDENTIFICATION</scope>
</reference>
<proteinExistence type="predicted"/>
<dbReference type="Proteomes" id="UP000694548">
    <property type="component" value="Chromosome sgr13"/>
</dbReference>
<dbReference type="Ensembl" id="ENSNFUT00015012817.1">
    <property type="protein sequence ID" value="ENSNFUP00015012202.1"/>
    <property type="gene ID" value="ENSNFUG00015006012.1"/>
</dbReference>
<feature type="region of interest" description="Disordered" evidence="1">
    <location>
        <begin position="140"/>
        <end position="166"/>
    </location>
</feature>
<evidence type="ECO:0000313" key="4">
    <source>
        <dbReference type="Proteomes" id="UP000694548"/>
    </source>
</evidence>
<evidence type="ECO:0000256" key="2">
    <source>
        <dbReference type="SAM" id="SignalP"/>
    </source>
</evidence>
<feature type="chain" id="PRO_5034027092" evidence="2">
    <location>
        <begin position="27"/>
        <end position="166"/>
    </location>
</feature>
<feature type="signal peptide" evidence="2">
    <location>
        <begin position="1"/>
        <end position="26"/>
    </location>
</feature>
<reference evidence="3" key="3">
    <citation type="submission" date="2025-09" db="UniProtKB">
        <authorList>
            <consortium name="Ensembl"/>
        </authorList>
    </citation>
    <scope>IDENTIFICATION</scope>
</reference>
<organism evidence="3 4">
    <name type="scientific">Nothobranchius furzeri</name>
    <name type="common">Turquoise killifish</name>
    <dbReference type="NCBI Taxonomy" id="105023"/>
    <lineage>
        <taxon>Eukaryota</taxon>
        <taxon>Metazoa</taxon>
        <taxon>Chordata</taxon>
        <taxon>Craniata</taxon>
        <taxon>Vertebrata</taxon>
        <taxon>Euteleostomi</taxon>
        <taxon>Actinopterygii</taxon>
        <taxon>Neopterygii</taxon>
        <taxon>Teleostei</taxon>
        <taxon>Neoteleostei</taxon>
        <taxon>Acanthomorphata</taxon>
        <taxon>Ovalentaria</taxon>
        <taxon>Atherinomorphae</taxon>
        <taxon>Cyprinodontiformes</taxon>
        <taxon>Nothobranchiidae</taxon>
        <taxon>Nothobranchius</taxon>
    </lineage>
</organism>
<accession>A0A8C6NMK5</accession>
<protein>
    <submittedName>
        <fullName evidence="3">Uncharacterized protein</fullName>
    </submittedName>
</protein>